<dbReference type="OrthoDB" id="548974at2759"/>
<keyword evidence="3" id="KW-1185">Reference proteome</keyword>
<sequence>MSSPSLAHPLVRGLAFPRPPSPPPRHFTGANPYSKWFPVRSSEVVRLSGGRSRIRSLGSTEESGESASEEVTMSEGFLAFRSWDVPWDWTVTALVMMPYLMSVFLAGVAKSNGMGYTLPQLEGDEEVAVKFFADQFLKTVAKLSVLYMFVSRHQPFPDDVFSFSMNTSLLYNVMAMFRVIR</sequence>
<dbReference type="EMBL" id="NMUH01004252">
    <property type="protein sequence ID" value="MQM08962.1"/>
    <property type="molecule type" value="Genomic_DNA"/>
</dbReference>
<feature type="transmembrane region" description="Helical" evidence="1">
    <location>
        <begin position="89"/>
        <end position="109"/>
    </location>
</feature>
<evidence type="ECO:0000313" key="2">
    <source>
        <dbReference type="EMBL" id="MQM08962.1"/>
    </source>
</evidence>
<dbReference type="AlphaFoldDB" id="A0A843WFC3"/>
<gene>
    <name evidence="2" type="ORF">Taro_041822</name>
</gene>
<dbReference type="Proteomes" id="UP000652761">
    <property type="component" value="Unassembled WGS sequence"/>
</dbReference>
<evidence type="ECO:0000256" key="1">
    <source>
        <dbReference type="SAM" id="Phobius"/>
    </source>
</evidence>
<accession>A0A843WFC3</accession>
<keyword evidence="1" id="KW-0812">Transmembrane</keyword>
<organism evidence="2 3">
    <name type="scientific">Colocasia esculenta</name>
    <name type="common">Wild taro</name>
    <name type="synonym">Arum esculentum</name>
    <dbReference type="NCBI Taxonomy" id="4460"/>
    <lineage>
        <taxon>Eukaryota</taxon>
        <taxon>Viridiplantae</taxon>
        <taxon>Streptophyta</taxon>
        <taxon>Embryophyta</taxon>
        <taxon>Tracheophyta</taxon>
        <taxon>Spermatophyta</taxon>
        <taxon>Magnoliopsida</taxon>
        <taxon>Liliopsida</taxon>
        <taxon>Araceae</taxon>
        <taxon>Aroideae</taxon>
        <taxon>Colocasieae</taxon>
        <taxon>Colocasia</taxon>
    </lineage>
</organism>
<keyword evidence="1" id="KW-0472">Membrane</keyword>
<name>A0A843WFC3_COLES</name>
<evidence type="ECO:0000313" key="3">
    <source>
        <dbReference type="Proteomes" id="UP000652761"/>
    </source>
</evidence>
<protein>
    <submittedName>
        <fullName evidence="2">Uncharacterized protein</fullName>
    </submittedName>
</protein>
<proteinExistence type="predicted"/>
<comment type="caution">
    <text evidence="2">The sequence shown here is derived from an EMBL/GenBank/DDBJ whole genome shotgun (WGS) entry which is preliminary data.</text>
</comment>
<reference evidence="2" key="1">
    <citation type="submission" date="2017-07" db="EMBL/GenBank/DDBJ databases">
        <title>Taro Niue Genome Assembly and Annotation.</title>
        <authorList>
            <person name="Atibalentja N."/>
            <person name="Keating K."/>
            <person name="Fields C.J."/>
        </authorList>
    </citation>
    <scope>NUCLEOTIDE SEQUENCE</scope>
    <source>
        <strain evidence="2">Niue_2</strain>
        <tissue evidence="2">Leaf</tissue>
    </source>
</reference>
<keyword evidence="1" id="KW-1133">Transmembrane helix</keyword>